<sequence length="817" mass="88097">MALVAEELARWGTHRASLQPAPEKAISTAAEAASWLWRAACFLGAACGGIIHVSSVRPDHARRVSAQKLSAQAVDESRRWQAERATADAMRKAGKYMELYAEDQAAAERFLSTITASRGIGLPDAMEDSVTSGSFLFGDDVLAGAAEYISRRACDREEGMSAEQRQLLRDQAYSSYRTLSTNTVELRLAEELVALLRKDSIWAVARQVRLIRADLGLPLGELFTDLAGTFDTGHPPALILSFADGAGLTREDLMLAAGMVQGSAVHVVPRAAQSHPVHLEVGMPEGRRLAPAFFVCTAQCFSKVLDPLRYAGVGLNPFEAAVLAYHMHAQAVASDVIPGIPWCTSVAAACEQGQCAWGDAMRQAPSHADQCSLLDVAAPIRIGLTQFIDDNCCRSSSRGGLVMSAQLVRSAVASFRGSLRLGPGKTECMAQGIPDERPIDDIHFVQQCVALGIPIEAGARMIGLMRRIEGRAQTAWDSALMGIELLGLPLQAALASLRGRVQPRACHGTALLLVRGDWEARLDAVFDRWVSRLLELSSPVPRVDLLREVGRPWRLSTRTLRDALALQARVEALPMDCDPRRVSSVAAGCASSWTAAVGRCAAALQVRGFRQWAAASCSLQPQDLTKPAWKRLIKRYLQEEVDPRLHAREIQWQGQERTKYAPRGAAVAIDALRLQGRFSVTDGQAALKCRWCHQECADGSAHFLACSCADAAAADAAAGTPWEGMPAAEVFRRCREDADALTAVTVARPSNAPVSGADGIEICRLSTPLIASKQGQSRGAQPQHEQPSFVELAGRGASGVAASRQHQRGRQEEHQEG</sequence>
<protein>
    <recommendedName>
        <fullName evidence="4">RNA-directed RNA polymerase</fullName>
    </recommendedName>
</protein>
<organism evidence="2 3">
    <name type="scientific">Prorocentrum cordatum</name>
    <dbReference type="NCBI Taxonomy" id="2364126"/>
    <lineage>
        <taxon>Eukaryota</taxon>
        <taxon>Sar</taxon>
        <taxon>Alveolata</taxon>
        <taxon>Dinophyceae</taxon>
        <taxon>Prorocentrales</taxon>
        <taxon>Prorocentraceae</taxon>
        <taxon>Prorocentrum</taxon>
    </lineage>
</organism>
<evidence type="ECO:0000313" key="3">
    <source>
        <dbReference type="Proteomes" id="UP001189429"/>
    </source>
</evidence>
<evidence type="ECO:0008006" key="4">
    <source>
        <dbReference type="Google" id="ProtNLM"/>
    </source>
</evidence>
<dbReference type="EMBL" id="CAUYUJ010021726">
    <property type="protein sequence ID" value="CAK0906661.1"/>
    <property type="molecule type" value="Genomic_DNA"/>
</dbReference>
<name>A0ABN9Y2E9_9DINO</name>
<feature type="compositionally biased region" description="Polar residues" evidence="1">
    <location>
        <begin position="773"/>
        <end position="786"/>
    </location>
</feature>
<gene>
    <name evidence="2" type="ORF">PCOR1329_LOCUS81912</name>
</gene>
<comment type="caution">
    <text evidence="2">The sequence shown here is derived from an EMBL/GenBank/DDBJ whole genome shotgun (WGS) entry which is preliminary data.</text>
</comment>
<keyword evidence="3" id="KW-1185">Reference proteome</keyword>
<reference evidence="2" key="1">
    <citation type="submission" date="2023-10" db="EMBL/GenBank/DDBJ databases">
        <authorList>
            <person name="Chen Y."/>
            <person name="Shah S."/>
            <person name="Dougan E. K."/>
            <person name="Thang M."/>
            <person name="Chan C."/>
        </authorList>
    </citation>
    <scope>NUCLEOTIDE SEQUENCE [LARGE SCALE GENOMIC DNA]</scope>
</reference>
<feature type="compositionally biased region" description="Low complexity" evidence="1">
    <location>
        <begin position="793"/>
        <end position="804"/>
    </location>
</feature>
<evidence type="ECO:0000313" key="2">
    <source>
        <dbReference type="EMBL" id="CAK0906661.1"/>
    </source>
</evidence>
<evidence type="ECO:0000256" key="1">
    <source>
        <dbReference type="SAM" id="MobiDB-lite"/>
    </source>
</evidence>
<dbReference type="Proteomes" id="UP001189429">
    <property type="component" value="Unassembled WGS sequence"/>
</dbReference>
<accession>A0ABN9Y2E9</accession>
<feature type="region of interest" description="Disordered" evidence="1">
    <location>
        <begin position="773"/>
        <end position="817"/>
    </location>
</feature>
<proteinExistence type="predicted"/>